<keyword evidence="2" id="KW-1185">Reference proteome</keyword>
<accession>A0A160DG94</accession>
<name>A0A160DG94_9CAUD</name>
<reference evidence="1 2" key="1">
    <citation type="submission" date="2016-03" db="EMBL/GenBank/DDBJ databases">
        <authorList>
            <person name="Montgomery M.T."/>
            <person name="Guerrero C.A."/>
            <person name="Mavrich T.N."/>
            <person name="Pope W.H."/>
            <person name="Garlena R.A."/>
            <person name="Russell D.A."/>
            <person name="Jacobs-Sera D."/>
            <person name="Hendrix R.W."/>
            <person name="Hatfull G.F."/>
        </authorList>
    </citation>
    <scope>NUCLEOTIDE SEQUENCE [LARGE SCALE GENOMIC DNA]</scope>
</reference>
<organism evidence="1 2">
    <name type="scientific">Gordonia phage Soups</name>
    <dbReference type="NCBI Taxonomy" id="1838079"/>
    <lineage>
        <taxon>Viruses</taxon>
        <taxon>Duplodnaviria</taxon>
        <taxon>Heunggongvirae</taxon>
        <taxon>Uroviricota</taxon>
        <taxon>Caudoviricetes</taxon>
        <taxon>Soupsvirus</taxon>
        <taxon>Soupsvirus soups</taxon>
    </lineage>
</organism>
<dbReference type="Proteomes" id="UP000202160">
    <property type="component" value="Segment"/>
</dbReference>
<evidence type="ECO:0000313" key="1">
    <source>
        <dbReference type="EMBL" id="ANA87025.1"/>
    </source>
</evidence>
<dbReference type="KEGG" id="vg:28378742"/>
<sequence length="56" mass="6189">MATILAFLIALFPPLADNVPAPFVEAMPVCEYEDGNTDGTACIFDGRWYVDSSNYR</sequence>
<gene>
    <name evidence="1" type="primary">90</name>
    <name evidence="1" type="ORF">PBI_SOUPS_90</name>
</gene>
<dbReference type="EMBL" id="KU998249">
    <property type="protein sequence ID" value="ANA87025.1"/>
    <property type="molecule type" value="Genomic_DNA"/>
</dbReference>
<dbReference type="RefSeq" id="YP_009269388.1">
    <property type="nucleotide sequence ID" value="NC_030698.1"/>
</dbReference>
<evidence type="ECO:0000313" key="2">
    <source>
        <dbReference type="Proteomes" id="UP000202160"/>
    </source>
</evidence>
<protein>
    <submittedName>
        <fullName evidence="1">Uncharacterized protein</fullName>
    </submittedName>
</protein>
<dbReference type="OrthoDB" id="26714at10239"/>
<proteinExistence type="predicted"/>
<dbReference type="GeneID" id="28378742"/>